<sequence>MPKKNGAVIFITDTNRILLVRDKRNHQWMVPGGGLNPGERSRDGAFREFFEETTFTIDPRKIISESRYNYINSFGDSTAIFIIRSNQRFGTFRRTNETDAIYYIKINDFKNLVNLGIPHHTVKVLRPVVIKSSKELLHLL</sequence>
<evidence type="ECO:0000256" key="1">
    <source>
        <dbReference type="ARBA" id="ARBA00001946"/>
    </source>
</evidence>
<dbReference type="SUPFAM" id="SSF55811">
    <property type="entry name" value="Nudix"/>
    <property type="match status" value="1"/>
</dbReference>
<protein>
    <recommendedName>
        <fullName evidence="3">Nudix hydrolase domain-containing protein</fullName>
    </recommendedName>
</protein>
<evidence type="ECO:0000313" key="4">
    <source>
        <dbReference type="EMBL" id="QHT13484.1"/>
    </source>
</evidence>
<dbReference type="EMBL" id="MN739570">
    <property type="protein sequence ID" value="QHT13484.1"/>
    <property type="molecule type" value="Genomic_DNA"/>
</dbReference>
<proteinExistence type="predicted"/>
<name>A0A6C0DBE1_9ZZZZ</name>
<evidence type="ECO:0000256" key="2">
    <source>
        <dbReference type="ARBA" id="ARBA00022801"/>
    </source>
</evidence>
<dbReference type="CDD" id="cd02883">
    <property type="entry name" value="NUDIX_Hydrolase"/>
    <property type="match status" value="1"/>
</dbReference>
<comment type="cofactor">
    <cofactor evidence="1">
        <name>Mg(2+)</name>
        <dbReference type="ChEBI" id="CHEBI:18420"/>
    </cofactor>
</comment>
<dbReference type="InterPro" id="IPR000086">
    <property type="entry name" value="NUDIX_hydrolase_dom"/>
</dbReference>
<dbReference type="Pfam" id="PF00293">
    <property type="entry name" value="NUDIX"/>
    <property type="match status" value="1"/>
</dbReference>
<accession>A0A6C0DBE1</accession>
<dbReference type="PANTHER" id="PTHR43046:SF14">
    <property type="entry name" value="MUTT_NUDIX FAMILY PROTEIN"/>
    <property type="match status" value="1"/>
</dbReference>
<dbReference type="AlphaFoldDB" id="A0A6C0DBE1"/>
<reference evidence="4" key="1">
    <citation type="journal article" date="2020" name="Nature">
        <title>Giant virus diversity and host interactions through global metagenomics.</title>
        <authorList>
            <person name="Schulz F."/>
            <person name="Roux S."/>
            <person name="Paez-Espino D."/>
            <person name="Jungbluth S."/>
            <person name="Walsh D.A."/>
            <person name="Denef V.J."/>
            <person name="McMahon K.D."/>
            <person name="Konstantinidis K.T."/>
            <person name="Eloe-Fadrosh E.A."/>
            <person name="Kyrpides N.C."/>
            <person name="Woyke T."/>
        </authorList>
    </citation>
    <scope>NUCLEOTIDE SEQUENCE</scope>
    <source>
        <strain evidence="4">GVMAG-M-3300023174-131</strain>
    </source>
</reference>
<organism evidence="4">
    <name type="scientific">viral metagenome</name>
    <dbReference type="NCBI Taxonomy" id="1070528"/>
    <lineage>
        <taxon>unclassified sequences</taxon>
        <taxon>metagenomes</taxon>
        <taxon>organismal metagenomes</taxon>
    </lineage>
</organism>
<dbReference type="PANTHER" id="PTHR43046">
    <property type="entry name" value="GDP-MANNOSE MANNOSYL HYDROLASE"/>
    <property type="match status" value="1"/>
</dbReference>
<feature type="domain" description="Nudix hydrolase" evidence="3">
    <location>
        <begin position="2"/>
        <end position="126"/>
    </location>
</feature>
<dbReference type="PROSITE" id="PS51462">
    <property type="entry name" value="NUDIX"/>
    <property type="match status" value="1"/>
</dbReference>
<keyword evidence="2" id="KW-0378">Hydrolase</keyword>
<dbReference type="Gene3D" id="3.90.79.10">
    <property type="entry name" value="Nucleoside Triphosphate Pyrophosphohydrolase"/>
    <property type="match status" value="1"/>
</dbReference>
<evidence type="ECO:0000259" key="3">
    <source>
        <dbReference type="PROSITE" id="PS51462"/>
    </source>
</evidence>
<dbReference type="InterPro" id="IPR015797">
    <property type="entry name" value="NUDIX_hydrolase-like_dom_sf"/>
</dbReference>
<dbReference type="GO" id="GO:0016787">
    <property type="term" value="F:hydrolase activity"/>
    <property type="evidence" value="ECO:0007669"/>
    <property type="project" value="UniProtKB-KW"/>
</dbReference>